<evidence type="ECO:0000313" key="2">
    <source>
        <dbReference type="Proteomes" id="UP000003081"/>
    </source>
</evidence>
<name>C4IM90_CLOBU</name>
<comment type="caution">
    <text evidence="1">The sequence shown here is derived from an EMBL/GenBank/DDBJ whole genome shotgun (WGS) entry which is preliminary data.</text>
</comment>
<reference evidence="1 2" key="1">
    <citation type="submission" date="2009-08" db="EMBL/GenBank/DDBJ databases">
        <authorList>
            <person name="Shrivastava S."/>
            <person name="Brinkac L.B."/>
            <person name="Brown J.L."/>
            <person name="Bruce D.B."/>
            <person name="Detter C."/>
            <person name="Green L.D."/>
            <person name="Munk C.A."/>
            <person name="Rogers Y.C."/>
            <person name="Tapia R."/>
            <person name="Sims D.R."/>
            <person name="Smith L.A."/>
            <person name="Smith T.J."/>
            <person name="Sutton G."/>
            <person name="Brettin T."/>
        </authorList>
    </citation>
    <scope>NUCLEOTIDE SEQUENCE [LARGE SCALE GENOMIC DNA]</scope>
    <source>
        <strain evidence="2">E4 str. BoNT E BL5262</strain>
    </source>
</reference>
<evidence type="ECO:0000313" key="1">
    <source>
        <dbReference type="EMBL" id="EEP52721.1"/>
    </source>
</evidence>
<sequence>MIDISRKMMDEYSNLITDEKEQAYYSDFNRNYDTYLGYSRRALELSKNEEYEVSKSIANMSQDTYDVSQDAVVGMINLKTIDEISSISNNTVVDTINIISDIAKNTDVRSQTVVDATEGQIIAIETVVKEIKNLSNLENKLKIITTKFKI</sequence>
<accession>C4IM90</accession>
<protein>
    <submittedName>
        <fullName evidence="1">Putative methyl-accepting chemotaxis sensory transducer</fullName>
    </submittedName>
</protein>
<dbReference type="Proteomes" id="UP000003081">
    <property type="component" value="Unassembled WGS sequence"/>
</dbReference>
<proteinExistence type="predicted"/>
<gene>
    <name evidence="1" type="ORF">CLP_0269</name>
</gene>
<dbReference type="AlphaFoldDB" id="C4IM90"/>
<dbReference type="HOGENOM" id="CLU_1737340_0_0_9"/>
<dbReference type="EMBL" id="ACOM01000007">
    <property type="protein sequence ID" value="EEP52721.1"/>
    <property type="molecule type" value="Genomic_DNA"/>
</dbReference>
<dbReference type="RefSeq" id="WP_003410174.1">
    <property type="nucleotide sequence ID" value="NZ_ACOM01000007.1"/>
</dbReference>
<organism evidence="1 2">
    <name type="scientific">Clostridium butyricum E4 str. BoNT E BL5262</name>
    <dbReference type="NCBI Taxonomy" id="632245"/>
    <lineage>
        <taxon>Bacteria</taxon>
        <taxon>Bacillati</taxon>
        <taxon>Bacillota</taxon>
        <taxon>Clostridia</taxon>
        <taxon>Eubacteriales</taxon>
        <taxon>Clostridiaceae</taxon>
        <taxon>Clostridium</taxon>
    </lineage>
</organism>
<keyword evidence="2" id="KW-1185">Reference proteome</keyword>